<dbReference type="AlphaFoldDB" id="A0A9D2QF19"/>
<dbReference type="CDD" id="cd07518">
    <property type="entry name" value="HAD_YbiV-Like"/>
    <property type="match status" value="1"/>
</dbReference>
<reference evidence="2" key="1">
    <citation type="journal article" date="2021" name="PeerJ">
        <title>Extensive microbial diversity within the chicken gut microbiome revealed by metagenomics and culture.</title>
        <authorList>
            <person name="Gilroy R."/>
            <person name="Ravi A."/>
            <person name="Getino M."/>
            <person name="Pursley I."/>
            <person name="Horton D.L."/>
            <person name="Alikhan N.F."/>
            <person name="Baker D."/>
            <person name="Gharbi K."/>
            <person name="Hall N."/>
            <person name="Watson M."/>
            <person name="Adriaenssens E.M."/>
            <person name="Foster-Nyarko E."/>
            <person name="Jarju S."/>
            <person name="Secka A."/>
            <person name="Antonio M."/>
            <person name="Oren A."/>
            <person name="Chaudhuri R.R."/>
            <person name="La Ragione R."/>
            <person name="Hildebrand F."/>
            <person name="Pallen M.J."/>
        </authorList>
    </citation>
    <scope>NUCLEOTIDE SEQUENCE</scope>
    <source>
        <strain evidence="2">ChiHjej13B12-4958</strain>
    </source>
</reference>
<dbReference type="InterPro" id="IPR023214">
    <property type="entry name" value="HAD_sf"/>
</dbReference>
<dbReference type="InterPro" id="IPR000150">
    <property type="entry name" value="Cof"/>
</dbReference>
<feature type="region of interest" description="Disordered" evidence="1">
    <location>
        <begin position="1"/>
        <end position="33"/>
    </location>
</feature>
<dbReference type="GO" id="GO:0016791">
    <property type="term" value="F:phosphatase activity"/>
    <property type="evidence" value="ECO:0007669"/>
    <property type="project" value="UniProtKB-ARBA"/>
</dbReference>
<evidence type="ECO:0000256" key="1">
    <source>
        <dbReference type="SAM" id="MobiDB-lite"/>
    </source>
</evidence>
<dbReference type="Proteomes" id="UP000823858">
    <property type="component" value="Unassembled WGS sequence"/>
</dbReference>
<dbReference type="Gene3D" id="3.30.1240.10">
    <property type="match status" value="1"/>
</dbReference>
<dbReference type="GO" id="GO:0005829">
    <property type="term" value="C:cytosol"/>
    <property type="evidence" value="ECO:0007669"/>
    <property type="project" value="TreeGrafter"/>
</dbReference>
<dbReference type="InterPro" id="IPR036412">
    <property type="entry name" value="HAD-like_sf"/>
</dbReference>
<dbReference type="Gene3D" id="3.40.50.1000">
    <property type="entry name" value="HAD superfamily/HAD-like"/>
    <property type="match status" value="1"/>
</dbReference>
<proteinExistence type="predicted"/>
<comment type="caution">
    <text evidence="2">The sequence shown here is derived from an EMBL/GenBank/DDBJ whole genome shotgun (WGS) entry which is preliminary data.</text>
</comment>
<dbReference type="Pfam" id="PF08282">
    <property type="entry name" value="Hydrolase_3"/>
    <property type="match status" value="1"/>
</dbReference>
<dbReference type="EMBL" id="DWVP01000011">
    <property type="protein sequence ID" value="HJC84874.1"/>
    <property type="molecule type" value="Genomic_DNA"/>
</dbReference>
<evidence type="ECO:0000313" key="2">
    <source>
        <dbReference type="EMBL" id="HJC84874.1"/>
    </source>
</evidence>
<organism evidence="2 3">
    <name type="scientific">Candidatus Corynebacterium faecigallinarum</name>
    <dbReference type="NCBI Taxonomy" id="2838528"/>
    <lineage>
        <taxon>Bacteria</taxon>
        <taxon>Bacillati</taxon>
        <taxon>Actinomycetota</taxon>
        <taxon>Actinomycetes</taxon>
        <taxon>Mycobacteriales</taxon>
        <taxon>Corynebacteriaceae</taxon>
        <taxon>Corynebacterium</taxon>
    </lineage>
</organism>
<sequence length="327" mass="34495">MVVMDTTSSSSSASSASPSGTPSAQPWTDLNPDGTTPVDLGLVVLDMDGTLLDGAGTVPSSFWELLPELRERGIVVVPASGRQYATLRSMFNTQAPASAEPLRTYLAENGTVVVHDGQIVSTTALPAGPVRDVIGAVRTVNATGRQVATVLCTPDVAYVENDDPDFLTQARKYYHSLEQVRDLNAVLDGTAGSDGTRDTVDIVKVALFVYDSVEDAASHLFTGPDAVAPEVDDELSVVLSGTNWIDIMDPRANKGVALRQLQDELGVGAGRTAVFGDYLNDLEMIGEGHYSFAMANAHPGITAAANYTAPANTDDGVVRVLRRMLGV</sequence>
<accession>A0A9D2QF19</accession>
<dbReference type="SFLD" id="SFLDG01140">
    <property type="entry name" value="C2.B:_Phosphomannomutase_and_P"/>
    <property type="match status" value="1"/>
</dbReference>
<keyword evidence="2" id="KW-0378">Hydrolase</keyword>
<evidence type="ECO:0000313" key="3">
    <source>
        <dbReference type="Proteomes" id="UP000823858"/>
    </source>
</evidence>
<reference evidence="2" key="2">
    <citation type="submission" date="2021-04" db="EMBL/GenBank/DDBJ databases">
        <authorList>
            <person name="Gilroy R."/>
        </authorList>
    </citation>
    <scope>NUCLEOTIDE SEQUENCE</scope>
    <source>
        <strain evidence="2">ChiHjej13B12-4958</strain>
    </source>
</reference>
<dbReference type="SUPFAM" id="SSF56784">
    <property type="entry name" value="HAD-like"/>
    <property type="match status" value="1"/>
</dbReference>
<name>A0A9D2QF19_9CORY</name>
<dbReference type="PANTHER" id="PTHR10000:SF53">
    <property type="entry name" value="5-AMINO-6-(5-PHOSPHO-D-RIBITYLAMINO)URACIL PHOSPHATASE YBJI-RELATED"/>
    <property type="match status" value="1"/>
</dbReference>
<dbReference type="SFLD" id="SFLDS00003">
    <property type="entry name" value="Haloacid_Dehalogenase"/>
    <property type="match status" value="1"/>
</dbReference>
<dbReference type="PANTHER" id="PTHR10000">
    <property type="entry name" value="PHOSPHOSERINE PHOSPHATASE"/>
    <property type="match status" value="1"/>
</dbReference>
<gene>
    <name evidence="2" type="ORF">H9751_04890</name>
</gene>
<dbReference type="GO" id="GO:0000287">
    <property type="term" value="F:magnesium ion binding"/>
    <property type="evidence" value="ECO:0007669"/>
    <property type="project" value="TreeGrafter"/>
</dbReference>
<dbReference type="NCBIfam" id="TIGR00099">
    <property type="entry name" value="Cof-subfamily"/>
    <property type="match status" value="1"/>
</dbReference>
<protein>
    <submittedName>
        <fullName evidence="2">Cof-type HAD-IIB family hydrolase</fullName>
    </submittedName>
</protein>
<feature type="compositionally biased region" description="Low complexity" evidence="1">
    <location>
        <begin position="1"/>
        <end position="26"/>
    </location>
</feature>